<protein>
    <submittedName>
        <fullName evidence="1">Uncharacterized protein</fullName>
    </submittedName>
</protein>
<gene>
    <name evidence="1" type="ORF">I551_1078</name>
</gene>
<evidence type="ECO:0000313" key="2">
    <source>
        <dbReference type="Proteomes" id="UP000020681"/>
    </source>
</evidence>
<name>A0ABN0R6M5_MYCUL</name>
<keyword evidence="2" id="KW-1185">Reference proteome</keyword>
<comment type="caution">
    <text evidence="1">The sequence shown here is derived from an EMBL/GenBank/DDBJ whole genome shotgun (WGS) entry which is preliminary data.</text>
</comment>
<accession>A0ABN0R6M5</accession>
<dbReference type="EMBL" id="JAOL01000077">
    <property type="protein sequence ID" value="EUA92493.1"/>
    <property type="molecule type" value="Genomic_DNA"/>
</dbReference>
<evidence type="ECO:0000313" key="1">
    <source>
        <dbReference type="EMBL" id="EUA92493.1"/>
    </source>
</evidence>
<proteinExistence type="predicted"/>
<dbReference type="Proteomes" id="UP000020681">
    <property type="component" value="Unassembled WGS sequence"/>
</dbReference>
<reference evidence="1 2" key="1">
    <citation type="submission" date="2014-01" db="EMBL/GenBank/DDBJ databases">
        <authorList>
            <person name="Dobos K."/>
            <person name="Lenaerts A."/>
            <person name="Ordway D."/>
            <person name="DeGroote M.A."/>
            <person name="Parker T."/>
            <person name="Sizemore C."/>
            <person name="Tallon L.J."/>
            <person name="Sadzewicz L.K."/>
            <person name="Sengamalay N."/>
            <person name="Fraser C.M."/>
            <person name="Hine E."/>
            <person name="Shefchek K.A."/>
            <person name="Das S.P."/>
            <person name="Tettelin H."/>
        </authorList>
    </citation>
    <scope>NUCLEOTIDE SEQUENCE [LARGE SCALE GENOMIC DNA]</scope>
    <source>
        <strain evidence="1 2">Harvey</strain>
    </source>
</reference>
<organism evidence="1 2">
    <name type="scientific">Mycobacterium ulcerans str. Harvey</name>
    <dbReference type="NCBI Taxonomy" id="1299332"/>
    <lineage>
        <taxon>Bacteria</taxon>
        <taxon>Bacillati</taxon>
        <taxon>Actinomycetota</taxon>
        <taxon>Actinomycetes</taxon>
        <taxon>Mycobacteriales</taxon>
        <taxon>Mycobacteriaceae</taxon>
        <taxon>Mycobacterium</taxon>
        <taxon>Mycobacterium ulcerans group</taxon>
    </lineage>
</organism>
<sequence length="37" mass="3905">MANARRGIGLAEAMWTSVLAPPAVVMPTIRMVSPVPL</sequence>